<dbReference type="STRING" id="1499967.U27_00434"/>
<feature type="binding site" evidence="6">
    <location>
        <position position="241"/>
    </location>
    <ligand>
        <name>Mg(2+)</name>
        <dbReference type="ChEBI" id="CHEBI:18420"/>
    </ligand>
</feature>
<dbReference type="SFLD" id="SFLDF00009">
    <property type="entry name" value="o-succinylbenzoate_synthase"/>
    <property type="match status" value="1"/>
</dbReference>
<dbReference type="AlphaFoldDB" id="A0A081C7I2"/>
<organism evidence="9">
    <name type="scientific">Vecturithrix granuli</name>
    <dbReference type="NCBI Taxonomy" id="1499967"/>
    <lineage>
        <taxon>Bacteria</taxon>
        <taxon>Candidatus Moduliflexota</taxon>
        <taxon>Candidatus Vecturitrichia</taxon>
        <taxon>Candidatus Vecturitrichales</taxon>
        <taxon>Candidatus Vecturitrichaceae</taxon>
        <taxon>Candidatus Vecturithrix</taxon>
    </lineage>
</organism>
<dbReference type="InterPro" id="IPR018110">
    <property type="entry name" value="Mandel_Rmase/mucon_lact_enz_CS"/>
</dbReference>
<evidence type="ECO:0000256" key="1">
    <source>
        <dbReference type="ARBA" id="ARBA00008031"/>
    </source>
</evidence>
<protein>
    <recommendedName>
        <fullName evidence="7">Dipeptide epimerase</fullName>
        <ecNumber evidence="7">5.1.1.-</ecNumber>
    </recommendedName>
</protein>
<dbReference type="HOGENOM" id="CLU_030273_4_0_0"/>
<gene>
    <name evidence="9" type="ORF">U27_00434</name>
</gene>
<feature type="binding site" evidence="6">
    <location>
        <position position="190"/>
    </location>
    <ligand>
        <name>Mg(2+)</name>
        <dbReference type="ChEBI" id="CHEBI:18420"/>
    </ligand>
</feature>
<dbReference type="GO" id="GO:0009063">
    <property type="term" value="P:amino acid catabolic process"/>
    <property type="evidence" value="ECO:0007669"/>
    <property type="project" value="InterPro"/>
</dbReference>
<dbReference type="Gene3D" id="3.30.390.10">
    <property type="entry name" value="Enolase-like, N-terminal domain"/>
    <property type="match status" value="1"/>
</dbReference>
<evidence type="ECO:0000256" key="3">
    <source>
        <dbReference type="ARBA" id="ARBA00022842"/>
    </source>
</evidence>
<dbReference type="InterPro" id="IPR036849">
    <property type="entry name" value="Enolase-like_C_sf"/>
</dbReference>
<dbReference type="PANTHER" id="PTHR48073:SF2">
    <property type="entry name" value="O-SUCCINYLBENZOATE SYNTHASE"/>
    <property type="match status" value="1"/>
</dbReference>
<dbReference type="PROSITE" id="PS00908">
    <property type="entry name" value="MR_MLE_1"/>
    <property type="match status" value="1"/>
</dbReference>
<keyword evidence="3 6" id="KW-0460">Magnesium</keyword>
<dbReference type="PANTHER" id="PTHR48073">
    <property type="entry name" value="O-SUCCINYLBENZOATE SYNTHASE-RELATED"/>
    <property type="match status" value="1"/>
</dbReference>
<dbReference type="EMBL" id="DF820473">
    <property type="protein sequence ID" value="GAK60537.1"/>
    <property type="molecule type" value="Genomic_DNA"/>
</dbReference>
<feature type="active site" description="Proton acceptor; specific for (S)-substrate epimerization" evidence="5">
    <location>
        <position position="265"/>
    </location>
</feature>
<dbReference type="InterPro" id="IPR029017">
    <property type="entry name" value="Enolase-like_N"/>
</dbReference>
<keyword evidence="4 7" id="KW-0413">Isomerase</keyword>
<proteinExistence type="inferred from homology"/>
<dbReference type="SMART" id="SM00922">
    <property type="entry name" value="MR_MLE"/>
    <property type="match status" value="1"/>
</dbReference>
<dbReference type="CDD" id="cd03319">
    <property type="entry name" value="L-Ala-DL-Glu_epimerase"/>
    <property type="match status" value="1"/>
</dbReference>
<dbReference type="GO" id="GO:0046872">
    <property type="term" value="F:metal ion binding"/>
    <property type="evidence" value="ECO:0007669"/>
    <property type="project" value="UniProtKB-KW"/>
</dbReference>
<dbReference type="eggNOG" id="COG4948">
    <property type="taxonomic scope" value="Bacteria"/>
</dbReference>
<comment type="cofactor">
    <cofactor evidence="6 7">
        <name>Mg(2+)</name>
        <dbReference type="ChEBI" id="CHEBI:18420"/>
    </cofactor>
    <text evidence="6 7">Binds 1 Mg(2+) ion per subunit.</text>
</comment>
<keyword evidence="2 6" id="KW-0479">Metal-binding</keyword>
<dbReference type="InterPro" id="IPR013342">
    <property type="entry name" value="Mandelate_racemase_C"/>
</dbReference>
<dbReference type="SFLD" id="SFLDG00180">
    <property type="entry name" value="muconate_cycloisomerase"/>
    <property type="match status" value="1"/>
</dbReference>
<evidence type="ECO:0000256" key="7">
    <source>
        <dbReference type="RuleBase" id="RU366006"/>
    </source>
</evidence>
<comment type="similarity">
    <text evidence="1 7">Belongs to the mandelate racemase/muconate lactonizing enzyme family.</text>
</comment>
<dbReference type="InterPro" id="IPR029065">
    <property type="entry name" value="Enolase_C-like"/>
</dbReference>
<dbReference type="EC" id="5.1.1.-" evidence="7"/>
<dbReference type="InterPro" id="IPR034603">
    <property type="entry name" value="Dipeptide_epimerase"/>
</dbReference>
<evidence type="ECO:0000256" key="5">
    <source>
        <dbReference type="PIRSR" id="PIRSR634603-1"/>
    </source>
</evidence>
<dbReference type="SFLD" id="SFLDS00001">
    <property type="entry name" value="Enolase"/>
    <property type="match status" value="1"/>
</dbReference>
<dbReference type="InterPro" id="IPR013341">
    <property type="entry name" value="Mandelate_racemase_N_dom"/>
</dbReference>
<keyword evidence="10" id="KW-1185">Reference proteome</keyword>
<dbReference type="SUPFAM" id="SSF54826">
    <property type="entry name" value="Enolase N-terminal domain-like"/>
    <property type="match status" value="1"/>
</dbReference>
<dbReference type="Proteomes" id="UP000030661">
    <property type="component" value="Unassembled WGS sequence"/>
</dbReference>
<reference evidence="9" key="1">
    <citation type="journal article" date="2015" name="PeerJ">
        <title>First genomic representation of candidate bacterial phylum KSB3 points to enhanced environmental sensing as a trigger of wastewater bulking.</title>
        <authorList>
            <person name="Sekiguchi Y."/>
            <person name="Ohashi A."/>
            <person name="Parks D.H."/>
            <person name="Yamauchi T."/>
            <person name="Tyson G.W."/>
            <person name="Hugenholtz P."/>
        </authorList>
    </citation>
    <scope>NUCLEOTIDE SEQUENCE [LARGE SCALE GENOMIC DNA]</scope>
</reference>
<accession>A0A081C7I2</accession>
<evidence type="ECO:0000256" key="2">
    <source>
        <dbReference type="ARBA" id="ARBA00022723"/>
    </source>
</evidence>
<dbReference type="FunFam" id="3.30.390.10:FF:000009">
    <property type="entry name" value="Hydrophobic dipeptide epimerase"/>
    <property type="match status" value="1"/>
</dbReference>
<evidence type="ECO:0000259" key="8">
    <source>
        <dbReference type="SMART" id="SM00922"/>
    </source>
</evidence>
<dbReference type="SUPFAM" id="SSF51604">
    <property type="entry name" value="Enolase C-terminal domain-like"/>
    <property type="match status" value="1"/>
</dbReference>
<feature type="binding site" evidence="6">
    <location>
        <position position="216"/>
    </location>
    <ligand>
        <name>Mg(2+)</name>
        <dbReference type="ChEBI" id="CHEBI:18420"/>
    </ligand>
</feature>
<dbReference type="GO" id="GO:0016855">
    <property type="term" value="F:racemase and epimerase activity, acting on amino acids and derivatives"/>
    <property type="evidence" value="ECO:0007669"/>
    <property type="project" value="UniProtKB-UniRule"/>
</dbReference>
<dbReference type="Gene3D" id="3.20.20.120">
    <property type="entry name" value="Enolase-like C-terminal domain"/>
    <property type="match status" value="1"/>
</dbReference>
<evidence type="ECO:0000313" key="10">
    <source>
        <dbReference type="Proteomes" id="UP000030661"/>
    </source>
</evidence>
<feature type="domain" description="Mandelate racemase/muconate lactonizing enzyme C-terminal" evidence="8">
    <location>
        <begin position="141"/>
        <end position="237"/>
    </location>
</feature>
<evidence type="ECO:0000313" key="9">
    <source>
        <dbReference type="EMBL" id="GAK60537.1"/>
    </source>
</evidence>
<sequence length="364" mass="39620">MKIQEFNTYALKIPLTQAWSISFATSTHCETVLTEIITDEGIIGYGEAAPFSPVTGDTVGTILAVFDMLKPLLIGRNPLEIRVLMDEIDAMLVHNGPAKAGIDLALHDLAAKYYQVPLKLLLGGQCRAKVVTSLTAWLGTIEQTVARVKLLLDQGTQVIKLKIGHDVPLDVARVKAIRETFGYDFLLRTDANQGYTTKQAVEFLEKTLDYQIELIEQPTVHWDVAGLKYVTQHSRVPVMADETVHVPSDAIRLANEGACDLINIKIMKSGGILRSHEIATVCQAAGIGCMLGAMAETKIGMAAATHLAASHPNILYADLDGHFDLAGDPTRGGFELKEGCNYVPDTPGIGREIDPDAMKPYRID</sequence>
<evidence type="ECO:0000256" key="4">
    <source>
        <dbReference type="ARBA" id="ARBA00023235"/>
    </source>
</evidence>
<dbReference type="Pfam" id="PF13378">
    <property type="entry name" value="MR_MLE_C"/>
    <property type="match status" value="1"/>
</dbReference>
<feature type="active site" description="Proton acceptor; specific for (R)-substrate epimerization" evidence="5">
    <location>
        <position position="162"/>
    </location>
</feature>
<evidence type="ECO:0000256" key="6">
    <source>
        <dbReference type="PIRSR" id="PIRSR634603-3"/>
    </source>
</evidence>
<dbReference type="Pfam" id="PF02746">
    <property type="entry name" value="MR_MLE_N"/>
    <property type="match status" value="1"/>
</dbReference>
<name>A0A081C7I2_VECG1</name>